<dbReference type="InterPro" id="IPR011059">
    <property type="entry name" value="Metal-dep_hydrolase_composite"/>
</dbReference>
<dbReference type="Pfam" id="PF01979">
    <property type="entry name" value="Amidohydro_1"/>
    <property type="match status" value="1"/>
</dbReference>
<proteinExistence type="predicted"/>
<evidence type="ECO:0000313" key="2">
    <source>
        <dbReference type="EMBL" id="KAJ5307590.1"/>
    </source>
</evidence>
<name>A0A9W9PRF8_9EURO</name>
<dbReference type="Proteomes" id="UP001147746">
    <property type="component" value="Unassembled WGS sequence"/>
</dbReference>
<dbReference type="InterPro" id="IPR006680">
    <property type="entry name" value="Amidohydro-rel"/>
</dbReference>
<dbReference type="Gene3D" id="2.30.40.10">
    <property type="entry name" value="Urease, subunit C, domain 1"/>
    <property type="match status" value="1"/>
</dbReference>
<dbReference type="InterPro" id="IPR032466">
    <property type="entry name" value="Metal_Hydrolase"/>
</dbReference>
<dbReference type="PANTHER" id="PTHR43135">
    <property type="entry name" value="ALPHA-D-RIBOSE 1-METHYLPHOSPHONATE 5-TRIPHOSPHATE DIPHOSPHATASE"/>
    <property type="match status" value="1"/>
</dbReference>
<dbReference type="AlphaFoldDB" id="A0A9W9PRF8"/>
<organism evidence="2 3">
    <name type="scientific">Penicillium atrosanguineum</name>
    <dbReference type="NCBI Taxonomy" id="1132637"/>
    <lineage>
        <taxon>Eukaryota</taxon>
        <taxon>Fungi</taxon>
        <taxon>Dikarya</taxon>
        <taxon>Ascomycota</taxon>
        <taxon>Pezizomycotina</taxon>
        <taxon>Eurotiomycetes</taxon>
        <taxon>Eurotiomycetidae</taxon>
        <taxon>Eurotiales</taxon>
        <taxon>Aspergillaceae</taxon>
        <taxon>Penicillium</taxon>
    </lineage>
</organism>
<keyword evidence="3" id="KW-1185">Reference proteome</keyword>
<dbReference type="EMBL" id="JAPZBO010000008">
    <property type="protein sequence ID" value="KAJ5307590.1"/>
    <property type="molecule type" value="Genomic_DNA"/>
</dbReference>
<dbReference type="Gene3D" id="1.20.58.520">
    <property type="entry name" value="Amidohydrolase"/>
    <property type="match status" value="1"/>
</dbReference>
<comment type="caution">
    <text evidence="2">The sequence shown here is derived from an EMBL/GenBank/DDBJ whole genome shotgun (WGS) entry which is preliminary data.</text>
</comment>
<feature type="domain" description="Amidohydrolase-related" evidence="1">
    <location>
        <begin position="50"/>
        <end position="354"/>
    </location>
</feature>
<dbReference type="InterPro" id="IPR051781">
    <property type="entry name" value="Metallo-dep_Hydrolase"/>
</dbReference>
<evidence type="ECO:0000259" key="1">
    <source>
        <dbReference type="Pfam" id="PF01979"/>
    </source>
</evidence>
<dbReference type="PANTHER" id="PTHR43135:SF3">
    <property type="entry name" value="ALPHA-D-RIBOSE 1-METHYLPHOSPHONATE 5-TRIPHOSPHATE DIPHOSPHATASE"/>
    <property type="match status" value="1"/>
</dbReference>
<accession>A0A9W9PRF8</accession>
<dbReference type="Gene3D" id="3.40.50.10910">
    <property type="entry name" value="Amidohydrolase"/>
    <property type="match status" value="1"/>
</dbReference>
<protein>
    <submittedName>
        <fullName evidence="2">Hydrolase</fullName>
    </submittedName>
</protein>
<evidence type="ECO:0000313" key="3">
    <source>
        <dbReference type="Proteomes" id="UP001147746"/>
    </source>
</evidence>
<reference evidence="2" key="2">
    <citation type="journal article" date="2023" name="IMA Fungus">
        <title>Comparative genomic study of the Penicillium genus elucidates a diverse pangenome and 15 lateral gene transfer events.</title>
        <authorList>
            <person name="Petersen C."/>
            <person name="Sorensen T."/>
            <person name="Nielsen M.R."/>
            <person name="Sondergaard T.E."/>
            <person name="Sorensen J.L."/>
            <person name="Fitzpatrick D.A."/>
            <person name="Frisvad J.C."/>
            <person name="Nielsen K.L."/>
        </authorList>
    </citation>
    <scope>NUCLEOTIDE SEQUENCE</scope>
    <source>
        <strain evidence="2">IBT 21472</strain>
    </source>
</reference>
<dbReference type="SUPFAM" id="SSF51338">
    <property type="entry name" value="Composite domain of metallo-dependent hydrolases"/>
    <property type="match status" value="1"/>
</dbReference>
<keyword evidence="2" id="KW-0378">Hydrolase</keyword>
<dbReference type="GO" id="GO:0016810">
    <property type="term" value="F:hydrolase activity, acting on carbon-nitrogen (but not peptide) bonds"/>
    <property type="evidence" value="ECO:0007669"/>
    <property type="project" value="InterPro"/>
</dbReference>
<sequence>MAVSKVAIKNVHLFDGFSFHSSSTVVIDGDRFGSPNDTTGAEIIDGQGGFLIPGLIDSHVHIRDTKTLESFTEWGVTAAVDCGCWPVDLMQSLREHSTKAGVPALRCAGIVATAPGSVHSTFPGLPPSALLAGAHQAEQFVENRVSEGVDLIKIVADFPGPNQDTVNALVAAARKRSKRSIIHASTSVAFNMALQARPDIITHAPMDEVLDLETVAVMAAARIVSIPTLTMEEALCNIKIRPNVDYSNARLSVERQFAAGIPIFAGTDSNDSPMARVTHGESIHRELELLVGAGLSPLEALRSATVEPAHYFDFDSGIIQMGRLANAVLLRSDPLVDIKATRNIRMVWCRGTRVF</sequence>
<reference evidence="2" key="1">
    <citation type="submission" date="2022-12" db="EMBL/GenBank/DDBJ databases">
        <authorList>
            <person name="Petersen C."/>
        </authorList>
    </citation>
    <scope>NUCLEOTIDE SEQUENCE</scope>
    <source>
        <strain evidence="2">IBT 21472</strain>
    </source>
</reference>
<dbReference type="Gene3D" id="3.30.110.90">
    <property type="entry name" value="Amidohydrolase"/>
    <property type="match status" value="1"/>
</dbReference>
<gene>
    <name evidence="2" type="ORF">N7476_008246</name>
</gene>
<dbReference type="SUPFAM" id="SSF51556">
    <property type="entry name" value="Metallo-dependent hydrolases"/>
    <property type="match status" value="1"/>
</dbReference>